<dbReference type="PROSITE" id="PS51257">
    <property type="entry name" value="PROKAR_LIPOPROTEIN"/>
    <property type="match status" value="1"/>
</dbReference>
<accession>A0A4Q8LHI4</accession>
<sequence>MKLQGTSLAAALLLLSACASHQARDDATALRPADRSECQVASSSAADTLARSSAGTMVRDPCHPEAWAEPVPRAGQPIKPDFSGKHD</sequence>
<evidence type="ECO:0000256" key="1">
    <source>
        <dbReference type="SAM" id="MobiDB-lite"/>
    </source>
</evidence>
<proteinExistence type="predicted"/>
<gene>
    <name evidence="3" type="ORF">EA661_11855</name>
</gene>
<evidence type="ECO:0008006" key="5">
    <source>
        <dbReference type="Google" id="ProtNLM"/>
    </source>
</evidence>
<name>A0A4Q8LHI4_9GAMM</name>
<keyword evidence="2" id="KW-0732">Signal</keyword>
<feature type="region of interest" description="Disordered" evidence="1">
    <location>
        <begin position="29"/>
        <end position="87"/>
    </location>
</feature>
<reference evidence="3 4" key="1">
    <citation type="submission" date="2019-02" db="EMBL/GenBank/DDBJ databases">
        <title>WGS of Pseudoxanthomonas species novum from clinical isolates.</title>
        <authorList>
            <person name="Bernier A.-M."/>
            <person name="Bernard K."/>
            <person name="Vachon A."/>
        </authorList>
    </citation>
    <scope>NUCLEOTIDE SEQUENCE [LARGE SCALE GENOMIC DNA]</scope>
    <source>
        <strain evidence="3 4">NML171202</strain>
    </source>
</reference>
<dbReference type="RefSeq" id="WP_130519015.1">
    <property type="nucleotide sequence ID" value="NZ_SHMA01000005.1"/>
</dbReference>
<feature type="signal peptide" evidence="2">
    <location>
        <begin position="1"/>
        <end position="23"/>
    </location>
</feature>
<dbReference type="EMBL" id="SHMB01000004">
    <property type="protein sequence ID" value="TAA28982.1"/>
    <property type="molecule type" value="Genomic_DNA"/>
</dbReference>
<evidence type="ECO:0000313" key="4">
    <source>
        <dbReference type="Proteomes" id="UP000291286"/>
    </source>
</evidence>
<feature type="compositionally biased region" description="Polar residues" evidence="1">
    <location>
        <begin position="39"/>
        <end position="55"/>
    </location>
</feature>
<evidence type="ECO:0000313" key="3">
    <source>
        <dbReference type="EMBL" id="TAA28982.1"/>
    </source>
</evidence>
<comment type="caution">
    <text evidence="3">The sequence shown here is derived from an EMBL/GenBank/DDBJ whole genome shotgun (WGS) entry which is preliminary data.</text>
</comment>
<protein>
    <recommendedName>
        <fullName evidence="5">Lipoprotein</fullName>
    </recommendedName>
</protein>
<dbReference type="AlphaFoldDB" id="A0A4Q8LHI4"/>
<organism evidence="3 4">
    <name type="scientific">Pseudoxanthomonas winnipegensis</name>
    <dbReference type="NCBI Taxonomy" id="2480810"/>
    <lineage>
        <taxon>Bacteria</taxon>
        <taxon>Pseudomonadati</taxon>
        <taxon>Pseudomonadota</taxon>
        <taxon>Gammaproteobacteria</taxon>
        <taxon>Lysobacterales</taxon>
        <taxon>Lysobacteraceae</taxon>
        <taxon>Pseudoxanthomonas</taxon>
    </lineage>
</organism>
<evidence type="ECO:0000256" key="2">
    <source>
        <dbReference type="SAM" id="SignalP"/>
    </source>
</evidence>
<dbReference type="Proteomes" id="UP000291286">
    <property type="component" value="Unassembled WGS sequence"/>
</dbReference>
<feature type="chain" id="PRO_5021018860" description="Lipoprotein" evidence="2">
    <location>
        <begin position="24"/>
        <end position="87"/>
    </location>
</feature>